<dbReference type="Pfam" id="PF01656">
    <property type="entry name" value="CbiA"/>
    <property type="match status" value="1"/>
</dbReference>
<comment type="caution">
    <text evidence="3">The sequence shown here is derived from an EMBL/GenBank/DDBJ whole genome shotgun (WGS) entry which is preliminary data.</text>
</comment>
<gene>
    <name evidence="3" type="ORF">E6K76_09625</name>
</gene>
<dbReference type="EMBL" id="VBOW01000051">
    <property type="protein sequence ID" value="TMQ57779.1"/>
    <property type="molecule type" value="Genomic_DNA"/>
</dbReference>
<dbReference type="AlphaFoldDB" id="A0A538T2D2"/>
<evidence type="ECO:0000313" key="4">
    <source>
        <dbReference type="Proteomes" id="UP000316852"/>
    </source>
</evidence>
<dbReference type="SUPFAM" id="SSF52540">
    <property type="entry name" value="P-loop containing nucleoside triphosphate hydrolases"/>
    <property type="match status" value="1"/>
</dbReference>
<evidence type="ECO:0000259" key="2">
    <source>
        <dbReference type="Pfam" id="PF14332"/>
    </source>
</evidence>
<name>A0A538T2D2_UNCEI</name>
<evidence type="ECO:0000259" key="1">
    <source>
        <dbReference type="Pfam" id="PF01656"/>
    </source>
</evidence>
<dbReference type="Pfam" id="PF14332">
    <property type="entry name" value="DUF4388"/>
    <property type="match status" value="1"/>
</dbReference>
<dbReference type="InterPro" id="IPR027417">
    <property type="entry name" value="P-loop_NTPase"/>
</dbReference>
<sequence length="387" mass="42085">MSETSALAHRVLSSSVARLVAAGARKIMITSSAAGEGKSTIAAELGRNLAQSGRMGIALVDADTIRPTLHRLFHMDNRRGLGELLGEVYHMDLSRENPDQFGVGDWIELIRAQSKTGKLQISEDGEEFSVIFNKGLVSSLSDRRGELDGLLGEILVRQGRISEEQRDAALRVKEEGSHPLGGVLRGLGYLETGELDAALELQLKNRLHRILTLRQPRYSFAETVEAYLPASSGRLLAKADGTGIDRFVLGMVGDYLKHPYLSSQVPSYLKDTPIENLKVLTCGGPAFDLRDSYFSVPFTMVIDRLAKSYDVVLIDSAPVAFDSPTGSLAPTVDGVLLVVGADGLQVSVIQKAKEQLQRSGANLLGVVLNRVDLLKDEAAHYYHSAYR</sequence>
<feature type="domain" description="CobQ/CobB/MinD/ParA nucleotide binding" evidence="1">
    <location>
        <begin position="27"/>
        <end position="372"/>
    </location>
</feature>
<dbReference type="InterPro" id="IPR002586">
    <property type="entry name" value="CobQ/CobB/MinD/ParA_Nub-bd_dom"/>
</dbReference>
<dbReference type="InterPro" id="IPR037257">
    <property type="entry name" value="T2SS_E_N_sf"/>
</dbReference>
<dbReference type="SUPFAM" id="SSF160246">
    <property type="entry name" value="EspE N-terminal domain-like"/>
    <property type="match status" value="1"/>
</dbReference>
<accession>A0A538T2D2</accession>
<reference evidence="3 4" key="1">
    <citation type="journal article" date="2019" name="Nat. Microbiol.">
        <title>Mediterranean grassland soil C-N compound turnover is dependent on rainfall and depth, and is mediated by genomically divergent microorganisms.</title>
        <authorList>
            <person name="Diamond S."/>
            <person name="Andeer P.F."/>
            <person name="Li Z."/>
            <person name="Crits-Christoph A."/>
            <person name="Burstein D."/>
            <person name="Anantharaman K."/>
            <person name="Lane K.R."/>
            <person name="Thomas B.C."/>
            <person name="Pan C."/>
            <person name="Northen T.R."/>
            <person name="Banfield J.F."/>
        </authorList>
    </citation>
    <scope>NUCLEOTIDE SEQUENCE [LARGE SCALE GENOMIC DNA]</scope>
    <source>
        <strain evidence="3">WS_6</strain>
    </source>
</reference>
<dbReference type="InterPro" id="IPR025497">
    <property type="entry name" value="PatA-like_N"/>
</dbReference>
<organism evidence="3 4">
    <name type="scientific">Eiseniibacteriota bacterium</name>
    <dbReference type="NCBI Taxonomy" id="2212470"/>
    <lineage>
        <taxon>Bacteria</taxon>
        <taxon>Candidatus Eiseniibacteriota</taxon>
    </lineage>
</organism>
<dbReference type="PANTHER" id="PTHR32309:SF31">
    <property type="entry name" value="CAPSULAR EXOPOLYSACCHARIDE FAMILY"/>
    <property type="match status" value="1"/>
</dbReference>
<protein>
    <submittedName>
        <fullName evidence="3">Uncharacterized protein</fullName>
    </submittedName>
</protein>
<dbReference type="InterPro" id="IPR050445">
    <property type="entry name" value="Bact_polysacc_biosynth/exp"/>
</dbReference>
<dbReference type="Gene3D" id="3.40.50.300">
    <property type="entry name" value="P-loop containing nucleotide triphosphate hydrolases"/>
    <property type="match status" value="2"/>
</dbReference>
<proteinExistence type="predicted"/>
<evidence type="ECO:0000313" key="3">
    <source>
        <dbReference type="EMBL" id="TMQ57779.1"/>
    </source>
</evidence>
<feature type="domain" description="PatA-like N-terminal" evidence="2">
    <location>
        <begin position="100"/>
        <end position="226"/>
    </location>
</feature>
<dbReference type="Proteomes" id="UP000316852">
    <property type="component" value="Unassembled WGS sequence"/>
</dbReference>
<dbReference type="PANTHER" id="PTHR32309">
    <property type="entry name" value="TYROSINE-PROTEIN KINASE"/>
    <property type="match status" value="1"/>
</dbReference>